<dbReference type="GeneID" id="9534333"/>
<dbReference type="KEGG" id="val:VDBG_08741"/>
<protein>
    <submittedName>
        <fullName evidence="1">Predicted protein</fullName>
    </submittedName>
</protein>
<evidence type="ECO:0000313" key="1">
    <source>
        <dbReference type="EMBL" id="EEY22631.1"/>
    </source>
</evidence>
<evidence type="ECO:0000313" key="2">
    <source>
        <dbReference type="Proteomes" id="UP000008698"/>
    </source>
</evidence>
<accession>C9SV16</accession>
<keyword evidence="2" id="KW-1185">Reference proteome</keyword>
<dbReference type="EMBL" id="DS985226">
    <property type="protein sequence ID" value="EEY22631.1"/>
    <property type="molecule type" value="Genomic_DNA"/>
</dbReference>
<sequence>MAPVSVRAMTDQSGLENLVQRSGGRLAAPDWPSTCPLCRPTCGTLQLQQLHQRPAPPAGALTRFPKGHDSAGRTRHLREVSPGVRQQPIPRRGEAFLQTAGDWGGGSGGEEHAWLEGLHARQGASHGIWRFLSMRRSSGRRRRARSSGISGLLGAEAACARIDEPRGDSIAIVIGVIAWHVAAQHAVRGMTAAGTMHALVQKIYAMGRVM</sequence>
<reference evidence="2" key="1">
    <citation type="journal article" date="2011" name="PLoS Pathog.">
        <title>Comparative genomics yields insights into niche adaptation of plant vascular wilt pathogens.</title>
        <authorList>
            <person name="Klosterman S.J."/>
            <person name="Subbarao K.V."/>
            <person name="Kang S."/>
            <person name="Veronese P."/>
            <person name="Gold S.E."/>
            <person name="Thomma B.P.H.J."/>
            <person name="Chen Z."/>
            <person name="Henrissat B."/>
            <person name="Lee Y.-H."/>
            <person name="Park J."/>
            <person name="Garcia-Pedrajas M.D."/>
            <person name="Barbara D.J."/>
            <person name="Anchieta A."/>
            <person name="de Jonge R."/>
            <person name="Santhanam P."/>
            <person name="Maruthachalam K."/>
            <person name="Atallah Z."/>
            <person name="Amyotte S.G."/>
            <person name="Paz Z."/>
            <person name="Inderbitzin P."/>
            <person name="Hayes R.J."/>
            <person name="Heiman D.I."/>
            <person name="Young S."/>
            <person name="Zeng Q."/>
            <person name="Engels R."/>
            <person name="Galagan J."/>
            <person name="Cuomo C.A."/>
            <person name="Dobinson K.F."/>
            <person name="Ma L.-J."/>
        </authorList>
    </citation>
    <scope>NUCLEOTIDE SEQUENCE [LARGE SCALE GENOMIC DNA]</scope>
    <source>
        <strain evidence="2">VaMs.102 / ATCC MYA-4576 / FGSC 10136</strain>
    </source>
</reference>
<gene>
    <name evidence="1" type="ORF">VDBG_08741</name>
</gene>
<proteinExistence type="predicted"/>
<dbReference type="AlphaFoldDB" id="C9SV16"/>
<dbReference type="HOGENOM" id="CLU_1310938_0_0_1"/>
<dbReference type="Proteomes" id="UP000008698">
    <property type="component" value="Unassembled WGS sequence"/>
</dbReference>
<dbReference type="RefSeq" id="XP_003000945.1">
    <property type="nucleotide sequence ID" value="XM_003000899.1"/>
</dbReference>
<name>C9SV16_VERA1</name>
<organism evidence="2">
    <name type="scientific">Verticillium alfalfae (strain VaMs.102 / ATCC MYA-4576 / FGSC 10136)</name>
    <name type="common">Verticillium wilt of alfalfa</name>
    <name type="synonym">Verticillium albo-atrum</name>
    <dbReference type="NCBI Taxonomy" id="526221"/>
    <lineage>
        <taxon>Eukaryota</taxon>
        <taxon>Fungi</taxon>
        <taxon>Dikarya</taxon>
        <taxon>Ascomycota</taxon>
        <taxon>Pezizomycotina</taxon>
        <taxon>Sordariomycetes</taxon>
        <taxon>Hypocreomycetidae</taxon>
        <taxon>Glomerellales</taxon>
        <taxon>Plectosphaerellaceae</taxon>
        <taxon>Verticillium</taxon>
    </lineage>
</organism>